<dbReference type="InterPro" id="IPR019925">
    <property type="entry name" value="DNA_repair_protein_predicted"/>
</dbReference>
<accession>A0A378XD37</accession>
<dbReference type="Proteomes" id="UP000594903">
    <property type="component" value="Chromosome"/>
</dbReference>
<gene>
    <name evidence="2" type="ORF">I6G29_03495</name>
    <name evidence="3" type="ORF">NCTC11997_00750</name>
</gene>
<dbReference type="Gene3D" id="3.90.320.10">
    <property type="match status" value="1"/>
</dbReference>
<dbReference type="InterPro" id="IPR038726">
    <property type="entry name" value="PDDEXK_AddAB-type"/>
</dbReference>
<dbReference type="InterPro" id="IPR027417">
    <property type="entry name" value="P-loop_NTPase"/>
</dbReference>
<organism evidence="3 4">
    <name type="scientific">Oligella ureolytica</name>
    <dbReference type="NCBI Taxonomy" id="90244"/>
    <lineage>
        <taxon>Bacteria</taxon>
        <taxon>Pseudomonadati</taxon>
        <taxon>Pseudomonadota</taxon>
        <taxon>Betaproteobacteria</taxon>
        <taxon>Burkholderiales</taxon>
        <taxon>Alcaligenaceae</taxon>
        <taxon>Oligella</taxon>
    </lineage>
</organism>
<dbReference type="Pfam" id="PF12705">
    <property type="entry name" value="PDDEXK_1"/>
    <property type="match status" value="1"/>
</dbReference>
<reference evidence="2 5" key="2">
    <citation type="submission" date="2020-12" db="EMBL/GenBank/DDBJ databases">
        <title>FDA dAtabase for Regulatory Grade micrObial Sequences (FDA-ARGOS): Supporting development and validation of Infectious Disease Dx tests.</title>
        <authorList>
            <person name="Sproer C."/>
            <person name="Gronow S."/>
            <person name="Severitt S."/>
            <person name="Schroder I."/>
            <person name="Tallon L."/>
            <person name="Sadzewicz L."/>
            <person name="Zhao X."/>
            <person name="Boylan J."/>
            <person name="Ott S."/>
            <person name="Bowen H."/>
            <person name="Vavikolanu K."/>
            <person name="Mehta A."/>
            <person name="Aluvathingal J."/>
            <person name="Nadendla S."/>
            <person name="Lowell S."/>
            <person name="Myers T."/>
            <person name="Yan Y."/>
            <person name="Sichtig H."/>
        </authorList>
    </citation>
    <scope>NUCLEOTIDE SEQUENCE [LARGE SCALE GENOMIC DNA]</scope>
    <source>
        <strain evidence="2 5">FDAARGOS_872</strain>
    </source>
</reference>
<dbReference type="RefSeq" id="WP_018573221.1">
    <property type="nucleotide sequence ID" value="NZ_CP065725.1"/>
</dbReference>
<keyword evidence="3" id="KW-0378">Hydrolase</keyword>
<keyword evidence="5" id="KW-1185">Reference proteome</keyword>
<dbReference type="AlphaFoldDB" id="A0A378XD37"/>
<dbReference type="SUPFAM" id="SSF52540">
    <property type="entry name" value="P-loop containing nucleoside triphosphate hydrolases"/>
    <property type="match status" value="1"/>
</dbReference>
<dbReference type="STRING" id="1122619.GCA_000373745_00036"/>
<evidence type="ECO:0000259" key="1">
    <source>
        <dbReference type="Pfam" id="PF12705"/>
    </source>
</evidence>
<keyword evidence="3" id="KW-0067">ATP-binding</keyword>
<dbReference type="NCBIfam" id="TIGR03623">
    <property type="entry name" value="probable DNA repair protein"/>
    <property type="match status" value="1"/>
</dbReference>
<evidence type="ECO:0000313" key="3">
    <source>
        <dbReference type="EMBL" id="SUA52353.1"/>
    </source>
</evidence>
<feature type="domain" description="PD-(D/E)XK endonuclease-like" evidence="1">
    <location>
        <begin position="644"/>
        <end position="896"/>
    </location>
</feature>
<proteinExistence type="predicted"/>
<name>A0A378XD37_9BURK</name>
<sequence length="914" mass="104438">MLDSLEIISRQQLLDFPATDTMVVTVNNRMAIHLKKELIAAKRHDAKVFQLAQVQPWNLFLEFLYERLIFTAGKVPAAKQLTPFASLLYWEAVLEEQHLNTLNLTKLAKVLSDAYTLQVEWGVQVEALEETPEYIEYKKIKAHYLQRLQERDAIDGPLKNQWLLEQLQQHAVNASSNTDSSTYTTQRLQKNIAKKIVLLGFRELSAIQVDLLNACQALGAELYILESELEEVAKLQVIRTQSRAEELEVAVNWAKQMLQKHPRGRFAIIDPMLQTELNTVRRYLHERIQDGGLNADLLYNVAIGRPLSDWSIVRSALAWLKLFIKLSASKRMPTQEIGESLLLAQEALVSTWADQLSAVDLALRQNNKVSYSKHQVKQFLYDISDEFSELTERAFALFADDEKYLRLNRWLQKFKAFFELFAFPGIKKLSSAQYQVCGAFEQALKNAVPLSQALDHMTVSDAYYLFERVCKQQIFQPQRAPTARLDVLGMLEAEGAKWDAVWILSMQDDVLPTVPKPNPLLPKSALLRVDAPRTDHKREFLWAEAMLKSLLKTAPDITISWHAFAGEMPTKASPLIHQHLAEEKWAKVEDLDEVNQAATESQQATPAALEFLRDDYGPPVPADGLLSGGSRLIDLQAINPQWAFAVYRLHMRAFEPYPRYELDRMQRGSFIHASLESFWRDVRDQATLNAMSDSELEAKIAEVVDASARSELLFDSATLLALEKDFAKSQLFHFLKLEQQRELAFTVADIEKNAEITLSKIKIRVKIDRVDFLENDSYLYLDYKTGNLPNYKQNWYRERPIDLQLPLYAAYGEHPINEVGGVGFGGLKPKQMGFAGIGLANWSYPGRSGVELKEEAEFEQQLSHWKGVLMGLADEIARGYAANRYVSQKDMQYCEVLPFLRLDQVFDEEENDND</sequence>
<evidence type="ECO:0000313" key="2">
    <source>
        <dbReference type="EMBL" id="QPT40654.1"/>
    </source>
</evidence>
<dbReference type="InterPro" id="IPR011604">
    <property type="entry name" value="PDDEXK-like_dom_sf"/>
</dbReference>
<keyword evidence="3" id="KW-0547">Nucleotide-binding</keyword>
<protein>
    <submittedName>
        <fullName evidence="3">Inactivated superfamily I helicase</fullName>
    </submittedName>
    <submittedName>
        <fullName evidence="2">PD-(D/E)XK nuclease family protein</fullName>
    </submittedName>
</protein>
<dbReference type="Proteomes" id="UP000254603">
    <property type="component" value="Unassembled WGS sequence"/>
</dbReference>
<dbReference type="EMBL" id="CP065725">
    <property type="protein sequence ID" value="QPT40654.1"/>
    <property type="molecule type" value="Genomic_DNA"/>
</dbReference>
<keyword evidence="3" id="KW-0347">Helicase</keyword>
<dbReference type="EMBL" id="UGSB01000001">
    <property type="protein sequence ID" value="SUA52353.1"/>
    <property type="molecule type" value="Genomic_DNA"/>
</dbReference>
<dbReference type="OrthoDB" id="9761147at2"/>
<evidence type="ECO:0000313" key="4">
    <source>
        <dbReference type="Proteomes" id="UP000254603"/>
    </source>
</evidence>
<evidence type="ECO:0000313" key="5">
    <source>
        <dbReference type="Proteomes" id="UP000594903"/>
    </source>
</evidence>
<reference evidence="3 4" key="1">
    <citation type="submission" date="2018-06" db="EMBL/GenBank/DDBJ databases">
        <authorList>
            <consortium name="Pathogen Informatics"/>
            <person name="Doyle S."/>
        </authorList>
    </citation>
    <scope>NUCLEOTIDE SEQUENCE [LARGE SCALE GENOMIC DNA]</scope>
    <source>
        <strain evidence="3 4">NCTC11997</strain>
    </source>
</reference>
<dbReference type="GO" id="GO:0004386">
    <property type="term" value="F:helicase activity"/>
    <property type="evidence" value="ECO:0007669"/>
    <property type="project" value="UniProtKB-KW"/>
</dbReference>